<dbReference type="InterPro" id="IPR044296">
    <property type="entry name" value="HIPP46"/>
</dbReference>
<keyword evidence="4" id="KW-1185">Reference proteome</keyword>
<dbReference type="PANTHER" id="PTHR46371">
    <property type="entry name" value="OS04G0464100 PROTEIN"/>
    <property type="match status" value="1"/>
</dbReference>
<name>A0ABD3IND0_EUCGL</name>
<accession>A0ABD3IND0</accession>
<evidence type="ECO:0000256" key="1">
    <source>
        <dbReference type="SAM" id="MobiDB-lite"/>
    </source>
</evidence>
<evidence type="ECO:0000313" key="3">
    <source>
        <dbReference type="EMBL" id="KAL3715407.1"/>
    </source>
</evidence>
<proteinExistence type="predicted"/>
<reference evidence="3 4" key="1">
    <citation type="submission" date="2024-11" db="EMBL/GenBank/DDBJ databases">
        <title>Chromosome-level genome assembly of Eucalyptus globulus Labill. provides insights into its genome evolution.</title>
        <authorList>
            <person name="Li X."/>
        </authorList>
    </citation>
    <scope>NUCLEOTIDE SEQUENCE [LARGE SCALE GENOMIC DNA]</scope>
    <source>
        <strain evidence="3">CL2024</strain>
        <tissue evidence="3">Fresh tender leaves</tissue>
    </source>
</reference>
<gene>
    <name evidence="3" type="ORF">ACJRO7_007182</name>
</gene>
<dbReference type="Proteomes" id="UP001634007">
    <property type="component" value="Unassembled WGS sequence"/>
</dbReference>
<dbReference type="InterPro" id="IPR006121">
    <property type="entry name" value="HMA_dom"/>
</dbReference>
<dbReference type="PROSITE" id="PS50846">
    <property type="entry name" value="HMA_2"/>
    <property type="match status" value="1"/>
</dbReference>
<dbReference type="Gene3D" id="3.30.70.100">
    <property type="match status" value="1"/>
</dbReference>
<feature type="domain" description="HMA" evidence="2">
    <location>
        <begin position="2"/>
        <end position="79"/>
    </location>
</feature>
<dbReference type="EMBL" id="JBJKBG010000011">
    <property type="protein sequence ID" value="KAL3715407.1"/>
    <property type="molecule type" value="Genomic_DNA"/>
</dbReference>
<evidence type="ECO:0000313" key="4">
    <source>
        <dbReference type="Proteomes" id="UP001634007"/>
    </source>
</evidence>
<protein>
    <recommendedName>
        <fullName evidence="2">HMA domain-containing protein</fullName>
    </recommendedName>
</protein>
<organism evidence="3 4">
    <name type="scientific">Eucalyptus globulus</name>
    <name type="common">Tasmanian blue gum</name>
    <dbReference type="NCBI Taxonomy" id="34317"/>
    <lineage>
        <taxon>Eukaryota</taxon>
        <taxon>Viridiplantae</taxon>
        <taxon>Streptophyta</taxon>
        <taxon>Embryophyta</taxon>
        <taxon>Tracheophyta</taxon>
        <taxon>Spermatophyta</taxon>
        <taxon>Magnoliopsida</taxon>
        <taxon>eudicotyledons</taxon>
        <taxon>Gunneridae</taxon>
        <taxon>Pentapetalae</taxon>
        <taxon>rosids</taxon>
        <taxon>malvids</taxon>
        <taxon>Myrtales</taxon>
        <taxon>Myrtaceae</taxon>
        <taxon>Myrtoideae</taxon>
        <taxon>Eucalypteae</taxon>
        <taxon>Eucalyptus</taxon>
    </lineage>
</organism>
<feature type="region of interest" description="Disordered" evidence="1">
    <location>
        <begin position="84"/>
        <end position="103"/>
    </location>
</feature>
<sequence length="131" mass="14722">MKQKLVIKLSLNNHTSRVCCFGSQNPRSKAMKIVAGFPGIQSVEWDKDQDQIKVTGVVDAINLTSLLRKKVGFAELVSVSEDKIADKTKDNPGKPKDPPGPPPIICSCPRVERIYFLEDPYPGRWCWPLWD</sequence>
<comment type="caution">
    <text evidence="3">The sequence shown here is derived from an EMBL/GenBank/DDBJ whole genome shotgun (WGS) entry which is preliminary data.</text>
</comment>
<evidence type="ECO:0000259" key="2">
    <source>
        <dbReference type="PROSITE" id="PS50846"/>
    </source>
</evidence>
<feature type="compositionally biased region" description="Basic and acidic residues" evidence="1">
    <location>
        <begin position="84"/>
        <end position="97"/>
    </location>
</feature>
<dbReference type="AlphaFoldDB" id="A0ABD3IND0"/>